<sequence length="506" mass="56914">MEPAPTAKQRRSRRKNGPSLIFVDETEPFRIGRQNESTRLVIRHQAARSGCRNRRRARGTDRGNVSDGSPQEEEDELAASAPAQDPGSLVLPSYNGYETMRAKLNFDITCLTSFTNTDLTARASSLIQENPRLAGSLLQRWPSCFLSYLPSRYGSRPFVDDAMRCVAARAAHMMGTSPSPLLHTALYSRALASLGAAVKAQDPSLISDIYCTTRLLVLFENALTFHNDAGMNIIKQIEPSRSLSAFDRALIRSQGPYVVTKAIFKRESSLFETPKWQGFFDHAAREEADADSRLSWKFVGAISFIAGILRDVQALFDSTLPMSRSEYAARSSDILERSGRIRRSFEAAHREYQQRPPYPPSLFDLAVAAESPGRVQVRGIFFHSMIFLCRIRATFAPTGRERAASEDEAQALAAQAVLAASTAQSYAPELAWHLEERSDLVRSIVRTRDDWVPAQEPDMRTWEEQTGLLLRRLQRWFTLWTEDYLVPELRWSASSDAGERIDEEEP</sequence>
<gene>
    <name evidence="2" type="ORF">PG986_014666</name>
</gene>
<evidence type="ECO:0000313" key="2">
    <source>
        <dbReference type="EMBL" id="KAK7937798.1"/>
    </source>
</evidence>
<keyword evidence="3" id="KW-1185">Reference proteome</keyword>
<protein>
    <submittedName>
        <fullName evidence="2">Uncharacterized protein</fullName>
    </submittedName>
</protein>
<organism evidence="2 3">
    <name type="scientific">Apiospora aurea</name>
    <dbReference type="NCBI Taxonomy" id="335848"/>
    <lineage>
        <taxon>Eukaryota</taxon>
        <taxon>Fungi</taxon>
        <taxon>Dikarya</taxon>
        <taxon>Ascomycota</taxon>
        <taxon>Pezizomycotina</taxon>
        <taxon>Sordariomycetes</taxon>
        <taxon>Xylariomycetidae</taxon>
        <taxon>Amphisphaeriales</taxon>
        <taxon>Apiosporaceae</taxon>
        <taxon>Apiospora</taxon>
    </lineage>
</organism>
<reference evidence="2 3" key="1">
    <citation type="submission" date="2023-01" db="EMBL/GenBank/DDBJ databases">
        <title>Analysis of 21 Apiospora genomes using comparative genomics revels a genus with tremendous synthesis potential of carbohydrate active enzymes and secondary metabolites.</title>
        <authorList>
            <person name="Sorensen T."/>
        </authorList>
    </citation>
    <scope>NUCLEOTIDE SEQUENCE [LARGE SCALE GENOMIC DNA]</scope>
    <source>
        <strain evidence="2 3">CBS 24483</strain>
    </source>
</reference>
<evidence type="ECO:0000256" key="1">
    <source>
        <dbReference type="SAM" id="MobiDB-lite"/>
    </source>
</evidence>
<name>A0ABR1PTQ2_9PEZI</name>
<feature type="region of interest" description="Disordered" evidence="1">
    <location>
        <begin position="1"/>
        <end position="89"/>
    </location>
</feature>
<dbReference type="InterPro" id="IPR053178">
    <property type="entry name" value="Osmoadaptation_assoc"/>
</dbReference>
<dbReference type="GeneID" id="92083950"/>
<dbReference type="Proteomes" id="UP001391051">
    <property type="component" value="Unassembled WGS sequence"/>
</dbReference>
<dbReference type="PANTHER" id="PTHR38111">
    <property type="entry name" value="ZN(2)-C6 FUNGAL-TYPE DOMAIN-CONTAINING PROTEIN-RELATED"/>
    <property type="match status" value="1"/>
</dbReference>
<dbReference type="PANTHER" id="PTHR38111:SF6">
    <property type="entry name" value="FINGER DOMAIN PROTEIN, PUTATIVE (AFU_ORTHOLOGUE AFUA_8G01940)-RELATED"/>
    <property type="match status" value="1"/>
</dbReference>
<evidence type="ECO:0000313" key="3">
    <source>
        <dbReference type="Proteomes" id="UP001391051"/>
    </source>
</evidence>
<dbReference type="RefSeq" id="XP_066693126.1">
    <property type="nucleotide sequence ID" value="XM_066850888.1"/>
</dbReference>
<comment type="caution">
    <text evidence="2">The sequence shown here is derived from an EMBL/GenBank/DDBJ whole genome shotgun (WGS) entry which is preliminary data.</text>
</comment>
<accession>A0ABR1PTQ2</accession>
<feature type="compositionally biased region" description="Basic residues" evidence="1">
    <location>
        <begin position="41"/>
        <end position="57"/>
    </location>
</feature>
<dbReference type="EMBL" id="JAQQWE010000010">
    <property type="protein sequence ID" value="KAK7937798.1"/>
    <property type="molecule type" value="Genomic_DNA"/>
</dbReference>
<proteinExistence type="predicted"/>